<proteinExistence type="predicted"/>
<sequence>MRRYFRLLYFLAKNNLAREFEFRSYLVIRWLTDLIWVALQLILIVVFFSFSPQILGWNRYEIFMFTGLFRVIKGVFDTFARRNIHYLPENINRGDLDYALTRPVNSLFLMSFRYHALGETSSVVSGFIIFIWAFSQLGSGIGLIQIVSLLVLIITGVIILYCLVLGFAILSFFTTRLTALSSYYEVLSNTLRFPTDIYHRYHPLLDVILLPLVFAVTFPTKIFLNRLPAAFLFLQILAAAITLFLVYRFWHFALRHYSSASS</sequence>
<keyword evidence="1" id="KW-0812">Transmembrane</keyword>
<feature type="transmembrane region" description="Helical" evidence="1">
    <location>
        <begin position="146"/>
        <end position="173"/>
    </location>
</feature>
<keyword evidence="1" id="KW-0472">Membrane</keyword>
<dbReference type="PANTHER" id="PTHR36833">
    <property type="entry name" value="SLR0610 PROTEIN-RELATED"/>
    <property type="match status" value="1"/>
</dbReference>
<dbReference type="InterPro" id="IPR010390">
    <property type="entry name" value="ABC-2_transporter-like"/>
</dbReference>
<protein>
    <submittedName>
        <fullName evidence="2">Uncharacterized protein</fullName>
    </submittedName>
</protein>
<evidence type="ECO:0000313" key="3">
    <source>
        <dbReference type="Proteomes" id="UP000034364"/>
    </source>
</evidence>
<name>A0A0G1UFW1_9BACT</name>
<evidence type="ECO:0000256" key="1">
    <source>
        <dbReference type="SAM" id="Phobius"/>
    </source>
</evidence>
<comment type="caution">
    <text evidence="2">The sequence shown here is derived from an EMBL/GenBank/DDBJ whole genome shotgun (WGS) entry which is preliminary data.</text>
</comment>
<evidence type="ECO:0000313" key="2">
    <source>
        <dbReference type="EMBL" id="KKU64993.1"/>
    </source>
</evidence>
<dbReference type="PANTHER" id="PTHR36833:SF1">
    <property type="entry name" value="INTEGRAL MEMBRANE TRANSPORT PROTEIN"/>
    <property type="match status" value="1"/>
</dbReference>
<feature type="transmembrane region" description="Helical" evidence="1">
    <location>
        <begin position="116"/>
        <end position="134"/>
    </location>
</feature>
<dbReference type="AlphaFoldDB" id="A0A0G1UFW1"/>
<keyword evidence="1" id="KW-1133">Transmembrane helix</keyword>
<feature type="transmembrane region" description="Helical" evidence="1">
    <location>
        <begin position="230"/>
        <end position="250"/>
    </location>
</feature>
<organism evidence="2 3">
    <name type="scientific">Candidatus Amesbacteria bacterium GW2011_GWA1_47_16</name>
    <dbReference type="NCBI Taxonomy" id="1618353"/>
    <lineage>
        <taxon>Bacteria</taxon>
        <taxon>Candidatus Amesiibacteriota</taxon>
    </lineage>
</organism>
<dbReference type="EMBL" id="LCNV01000002">
    <property type="protein sequence ID" value="KKU64993.1"/>
    <property type="molecule type" value="Genomic_DNA"/>
</dbReference>
<reference evidence="2 3" key="1">
    <citation type="journal article" date="2015" name="Nature">
        <title>rRNA introns, odd ribosomes, and small enigmatic genomes across a large radiation of phyla.</title>
        <authorList>
            <person name="Brown C.T."/>
            <person name="Hug L.A."/>
            <person name="Thomas B.C."/>
            <person name="Sharon I."/>
            <person name="Castelle C.J."/>
            <person name="Singh A."/>
            <person name="Wilkins M.J."/>
            <person name="Williams K.H."/>
            <person name="Banfield J.F."/>
        </authorList>
    </citation>
    <scope>NUCLEOTIDE SEQUENCE [LARGE SCALE GENOMIC DNA]</scope>
</reference>
<gene>
    <name evidence="2" type="ORF">UX87_C0002G0015</name>
</gene>
<feature type="transmembrane region" description="Helical" evidence="1">
    <location>
        <begin position="30"/>
        <end position="50"/>
    </location>
</feature>
<dbReference type="Proteomes" id="UP000034364">
    <property type="component" value="Unassembled WGS sequence"/>
</dbReference>
<feature type="transmembrane region" description="Helical" evidence="1">
    <location>
        <begin position="204"/>
        <end position="224"/>
    </location>
</feature>
<dbReference type="Pfam" id="PF06182">
    <property type="entry name" value="ABC2_membrane_6"/>
    <property type="match status" value="1"/>
</dbReference>
<accession>A0A0G1UFW1</accession>